<evidence type="ECO:0000313" key="4">
    <source>
        <dbReference type="Proteomes" id="UP000320184"/>
    </source>
</evidence>
<feature type="region of interest" description="Disordered" evidence="1">
    <location>
        <begin position="1"/>
        <end position="24"/>
    </location>
</feature>
<dbReference type="InterPro" id="IPR002575">
    <property type="entry name" value="Aminoglycoside_PTrfase"/>
</dbReference>
<dbReference type="AlphaFoldDB" id="A0A538SE66"/>
<gene>
    <name evidence="3" type="ORF">E6K73_09585</name>
</gene>
<feature type="compositionally biased region" description="Basic residues" evidence="1">
    <location>
        <begin position="1"/>
        <end position="10"/>
    </location>
</feature>
<dbReference type="Pfam" id="PF01636">
    <property type="entry name" value="APH"/>
    <property type="match status" value="2"/>
</dbReference>
<dbReference type="Gene3D" id="3.90.1200.10">
    <property type="match status" value="2"/>
</dbReference>
<evidence type="ECO:0000313" key="3">
    <source>
        <dbReference type="EMBL" id="TMQ49668.1"/>
    </source>
</evidence>
<reference evidence="3 4" key="1">
    <citation type="journal article" date="2019" name="Nat. Microbiol.">
        <title>Mediterranean grassland soil C-N compound turnover is dependent on rainfall and depth, and is mediated by genomically divergent microorganisms.</title>
        <authorList>
            <person name="Diamond S."/>
            <person name="Andeer P.F."/>
            <person name="Li Z."/>
            <person name="Crits-Christoph A."/>
            <person name="Burstein D."/>
            <person name="Anantharaman K."/>
            <person name="Lane K.R."/>
            <person name="Thomas B.C."/>
            <person name="Pan C."/>
            <person name="Northen T.R."/>
            <person name="Banfield J.F."/>
        </authorList>
    </citation>
    <scope>NUCLEOTIDE SEQUENCE [LARGE SCALE GENOMIC DNA]</scope>
    <source>
        <strain evidence="3">WS_3</strain>
    </source>
</reference>
<proteinExistence type="predicted"/>
<sequence>MARRARRSPARPRGGGPVSAPARAGAASPLLLDPDGLLDRERLLGTLAGALRDPRGELASVEPLYVRAKRGRSAALGLVLAWRAGARTHLTRAALYLAPPARVGEAAAKARTLRIVEPKLGPSVALLEEPPALLVAFPNDRLLRGLSAAADPRRLKNRLHRVESPFAPGALRIRRRGTEVVPLRWKPGRRAVLRADLALADERSHCSGPATLYVRVYPLRHLGLQVARWQAAALVREVHSPQVLAVDVQRGFLAVEATGGAPAAGLGDVRSETRSPLAEMLGALYRAGAGRAPPLPAGALDMLPRRGDRDDLEAALRAMRDLAAWEPDLETPCRELESRLEAAAARLPACEPCFVHGDLTADQVLAGEGSIALIDWDEAAVGDPHTDLASLAADLALRGDEAGAEAEFAGLELPSEAPRGPREARASHAAPGRGAAATIAAIEPMALDILEKSWSPDRWRWQLALAFARRCLGAFQAARPDWRGQARLCLEEALRWCPEREARPNARAVATPGPGLPAGFEARLGALWAPDRRESLGLAATSGVLAAVWPQGSGAAARFERLDDPRALPVWLQVGSEIETWCFPDDPELRGLAPLWGTGRYRLAGLRLGRRAVLREAGAGGRFLHFRPAHAGRAAYDRLLAVHAALAISGLAGASLPEWAPELHGWRAEAVEGRPLDPCRHGPGSLEALGRALAPVHATAAPESLPELGLGDAACAAGRQIELVRRAGIPFGSWLEAELGRASEPWRARRANPQKRSALVHGDLHPAQVLAGERITILDWERAHRGDPEEDLGNLAAHLYWAGGEAAEPAWRALARGYRDAGGD</sequence>
<accession>A0A538SE66</accession>
<protein>
    <recommendedName>
        <fullName evidence="2">Aminoglycoside phosphotransferase domain-containing protein</fullName>
    </recommendedName>
</protein>
<name>A0A538SE66_UNCEI</name>
<dbReference type="InterPro" id="IPR051678">
    <property type="entry name" value="AGP_Transferase"/>
</dbReference>
<dbReference type="Proteomes" id="UP000320184">
    <property type="component" value="Unassembled WGS sequence"/>
</dbReference>
<dbReference type="InterPro" id="IPR011009">
    <property type="entry name" value="Kinase-like_dom_sf"/>
</dbReference>
<feature type="region of interest" description="Disordered" evidence="1">
    <location>
        <begin position="414"/>
        <end position="433"/>
    </location>
</feature>
<feature type="domain" description="Aminoglycoside phosphotransferase" evidence="2">
    <location>
        <begin position="611"/>
        <end position="819"/>
    </location>
</feature>
<feature type="domain" description="Aminoglycoside phosphotransferase" evidence="2">
    <location>
        <begin position="221"/>
        <end position="416"/>
    </location>
</feature>
<feature type="non-terminal residue" evidence="3">
    <location>
        <position position="824"/>
    </location>
</feature>
<organism evidence="3 4">
    <name type="scientific">Eiseniibacteriota bacterium</name>
    <dbReference type="NCBI Taxonomy" id="2212470"/>
    <lineage>
        <taxon>Bacteria</taxon>
        <taxon>Candidatus Eiseniibacteriota</taxon>
    </lineage>
</organism>
<evidence type="ECO:0000256" key="1">
    <source>
        <dbReference type="SAM" id="MobiDB-lite"/>
    </source>
</evidence>
<dbReference type="SUPFAM" id="SSF56112">
    <property type="entry name" value="Protein kinase-like (PK-like)"/>
    <property type="match status" value="2"/>
</dbReference>
<comment type="caution">
    <text evidence="3">The sequence shown here is derived from an EMBL/GenBank/DDBJ whole genome shotgun (WGS) entry which is preliminary data.</text>
</comment>
<evidence type="ECO:0000259" key="2">
    <source>
        <dbReference type="Pfam" id="PF01636"/>
    </source>
</evidence>
<dbReference type="EMBL" id="VBOT01000119">
    <property type="protein sequence ID" value="TMQ49668.1"/>
    <property type="molecule type" value="Genomic_DNA"/>
</dbReference>
<dbReference type="PANTHER" id="PTHR21310">
    <property type="entry name" value="AMINOGLYCOSIDE PHOSPHOTRANSFERASE-RELATED-RELATED"/>
    <property type="match status" value="1"/>
</dbReference>